<dbReference type="SUPFAM" id="SSF55729">
    <property type="entry name" value="Acyl-CoA N-acyltransferases (Nat)"/>
    <property type="match status" value="1"/>
</dbReference>
<evidence type="ECO:0000313" key="4">
    <source>
        <dbReference type="Proteomes" id="UP000325291"/>
    </source>
</evidence>
<keyword evidence="4" id="KW-1185">Reference proteome</keyword>
<sequence>MTRQNDHGQPIGDPVPGPFPRPRPPRSEMPGRYGRLVPLDPAHAPALHAAYASAPDGRGWTYLPNGPYEREEDYTDWVVGAAQSDDPLHFTVLDADNRPLGTASFLRIDPGAGVIEVGFINFSHLMQRSRLSTEAMFLMMARAFDELGYRRYEWKCDALNAPSIAAAKRLGFTYEGTFRQATHYKGRNRDTAWFSIIDSEWPAIRAEFTRWLDPANFNAEDRQVTPLRTR</sequence>
<name>A0A5A9ZUL7_9RHOB</name>
<dbReference type="RefSeq" id="WP_111362087.1">
    <property type="nucleotide sequence ID" value="NZ_VINQ01000001.1"/>
</dbReference>
<dbReference type="AlphaFoldDB" id="A0A5A9ZUL7"/>
<reference evidence="3 4" key="1">
    <citation type="submission" date="2019-07" db="EMBL/GenBank/DDBJ databases">
        <title>Aquicoccus porphyridii gen. nov., sp. nov., isolated from a small marine red alga, Porphyridium marinum.</title>
        <authorList>
            <person name="Liu L."/>
        </authorList>
    </citation>
    <scope>NUCLEOTIDE SEQUENCE [LARGE SCALE GENOMIC DNA]</scope>
    <source>
        <strain evidence="3 4">L1 8-17</strain>
    </source>
</reference>
<dbReference type="PANTHER" id="PTHR43441">
    <property type="entry name" value="RIBOSOMAL-PROTEIN-SERINE ACETYLTRANSFERASE"/>
    <property type="match status" value="1"/>
</dbReference>
<accession>A0A5A9ZUL7</accession>
<gene>
    <name evidence="3" type="ORF">FLO80_01555</name>
</gene>
<feature type="compositionally biased region" description="Low complexity" evidence="1">
    <location>
        <begin position="28"/>
        <end position="37"/>
    </location>
</feature>
<dbReference type="GO" id="GO:1990189">
    <property type="term" value="F:protein N-terminal-serine acetyltransferase activity"/>
    <property type="evidence" value="ECO:0007669"/>
    <property type="project" value="TreeGrafter"/>
</dbReference>
<dbReference type="EMBL" id="VINQ01000001">
    <property type="protein sequence ID" value="KAA0920890.1"/>
    <property type="molecule type" value="Genomic_DNA"/>
</dbReference>
<dbReference type="InterPro" id="IPR051908">
    <property type="entry name" value="Ribosomal_N-acetyltransferase"/>
</dbReference>
<dbReference type="FunFam" id="3.40.630.30:FF:000047">
    <property type="entry name" value="Acetyltransferase, GNAT family"/>
    <property type="match status" value="1"/>
</dbReference>
<protein>
    <submittedName>
        <fullName evidence="3">GNAT family N-acetyltransferase</fullName>
    </submittedName>
</protein>
<evidence type="ECO:0000259" key="2">
    <source>
        <dbReference type="PROSITE" id="PS51186"/>
    </source>
</evidence>
<dbReference type="Gene3D" id="3.40.630.30">
    <property type="match status" value="1"/>
</dbReference>
<dbReference type="InterPro" id="IPR016181">
    <property type="entry name" value="Acyl_CoA_acyltransferase"/>
</dbReference>
<feature type="region of interest" description="Disordered" evidence="1">
    <location>
        <begin position="1"/>
        <end position="37"/>
    </location>
</feature>
<feature type="compositionally biased region" description="Pro residues" evidence="1">
    <location>
        <begin position="13"/>
        <end position="22"/>
    </location>
</feature>
<dbReference type="InterPro" id="IPR000182">
    <property type="entry name" value="GNAT_dom"/>
</dbReference>
<evidence type="ECO:0000313" key="3">
    <source>
        <dbReference type="EMBL" id="KAA0920890.1"/>
    </source>
</evidence>
<organism evidence="3 4">
    <name type="scientific">Aquicoccus porphyridii</name>
    <dbReference type="NCBI Taxonomy" id="1852029"/>
    <lineage>
        <taxon>Bacteria</taxon>
        <taxon>Pseudomonadati</taxon>
        <taxon>Pseudomonadota</taxon>
        <taxon>Alphaproteobacteria</taxon>
        <taxon>Rhodobacterales</taxon>
        <taxon>Paracoccaceae</taxon>
        <taxon>Aquicoccus</taxon>
    </lineage>
</organism>
<proteinExistence type="predicted"/>
<dbReference type="Pfam" id="PF13302">
    <property type="entry name" value="Acetyltransf_3"/>
    <property type="match status" value="1"/>
</dbReference>
<dbReference type="Proteomes" id="UP000325291">
    <property type="component" value="Unassembled WGS sequence"/>
</dbReference>
<dbReference type="GO" id="GO:0008999">
    <property type="term" value="F:protein-N-terminal-alanine acetyltransferase activity"/>
    <property type="evidence" value="ECO:0007669"/>
    <property type="project" value="TreeGrafter"/>
</dbReference>
<evidence type="ECO:0000256" key="1">
    <source>
        <dbReference type="SAM" id="MobiDB-lite"/>
    </source>
</evidence>
<comment type="caution">
    <text evidence="3">The sequence shown here is derived from an EMBL/GenBank/DDBJ whole genome shotgun (WGS) entry which is preliminary data.</text>
</comment>
<dbReference type="PANTHER" id="PTHR43441:SF2">
    <property type="entry name" value="FAMILY ACETYLTRANSFERASE, PUTATIVE (AFU_ORTHOLOGUE AFUA_7G00850)-RELATED"/>
    <property type="match status" value="1"/>
</dbReference>
<keyword evidence="3" id="KW-0808">Transferase</keyword>
<dbReference type="PROSITE" id="PS51186">
    <property type="entry name" value="GNAT"/>
    <property type="match status" value="1"/>
</dbReference>
<feature type="domain" description="N-acetyltransferase" evidence="2">
    <location>
        <begin position="34"/>
        <end position="190"/>
    </location>
</feature>